<dbReference type="HOGENOM" id="CLU_074009_0_0_1"/>
<dbReference type="Bgee" id="ENSACAG00000029096">
    <property type="expression patterns" value="Expressed in kidney and 11 other cell types or tissues"/>
</dbReference>
<dbReference type="CTD" id="348751"/>
<dbReference type="Pfam" id="PF07837">
    <property type="entry name" value="FTCD_N"/>
    <property type="match status" value="1"/>
</dbReference>
<dbReference type="InterPro" id="IPR051623">
    <property type="entry name" value="FTCD"/>
</dbReference>
<dbReference type="Ensembl" id="ENSACAT00000030046.2">
    <property type="protein sequence ID" value="ENSACAP00000022629.1"/>
    <property type="gene ID" value="ENSACAG00000029096.2"/>
</dbReference>
<dbReference type="GeneID" id="100555427"/>
<dbReference type="OrthoDB" id="48036at2759"/>
<proteinExistence type="predicted"/>
<feature type="domain" description="Formiminotransferase N-terminal subdomain" evidence="1">
    <location>
        <begin position="11"/>
        <end position="193"/>
    </location>
</feature>
<name>R4GBF3_ANOCA</name>
<accession>R4GBF3</accession>
<dbReference type="AlphaFoldDB" id="R4GBF3"/>
<evidence type="ECO:0000259" key="1">
    <source>
        <dbReference type="SMART" id="SM01222"/>
    </source>
</evidence>
<protein>
    <recommendedName>
        <fullName evidence="1">Formiminotransferase N-terminal subdomain domain-containing protein</fullName>
    </recommendedName>
</protein>
<evidence type="ECO:0000313" key="2">
    <source>
        <dbReference type="Ensembl" id="ENSACAP00000022629.1"/>
    </source>
</evidence>
<dbReference type="InterPro" id="IPR037064">
    <property type="entry name" value="Formiminotransferase_N_sf"/>
</dbReference>
<dbReference type="Gene3D" id="3.30.990.10">
    <property type="entry name" value="Formiminotransferase, N-terminal subdomain"/>
    <property type="match status" value="1"/>
</dbReference>
<reference evidence="2" key="2">
    <citation type="submission" date="2025-08" db="UniProtKB">
        <authorList>
            <consortium name="Ensembl"/>
        </authorList>
    </citation>
    <scope>IDENTIFICATION</scope>
</reference>
<gene>
    <name evidence="2" type="primary">ftcdnl1</name>
</gene>
<dbReference type="InterPro" id="IPR012886">
    <property type="entry name" value="Formiminotransferase_N"/>
</dbReference>
<dbReference type="PANTHER" id="PTHR12234:SF1">
    <property type="entry name" value="FORMIMINOTRANSFERASE N-TERMINAL SUBDOMAIN-CONTAINING PROTEIN"/>
    <property type="match status" value="1"/>
</dbReference>
<dbReference type="SUPFAM" id="SSF55116">
    <property type="entry name" value="Formiminotransferase domain of formiminotransferase-cyclodeaminase"/>
    <property type="match status" value="1"/>
</dbReference>
<dbReference type="SMART" id="SM01222">
    <property type="entry name" value="FTCD_N"/>
    <property type="match status" value="1"/>
</dbReference>
<dbReference type="RefSeq" id="XP_062818716.1">
    <property type="nucleotide sequence ID" value="XM_062962646.1"/>
</dbReference>
<organism evidence="2 3">
    <name type="scientific">Anolis carolinensis</name>
    <name type="common">Green anole</name>
    <name type="synonym">American chameleon</name>
    <dbReference type="NCBI Taxonomy" id="28377"/>
    <lineage>
        <taxon>Eukaryota</taxon>
        <taxon>Metazoa</taxon>
        <taxon>Chordata</taxon>
        <taxon>Craniata</taxon>
        <taxon>Vertebrata</taxon>
        <taxon>Euteleostomi</taxon>
        <taxon>Lepidosauria</taxon>
        <taxon>Squamata</taxon>
        <taxon>Bifurcata</taxon>
        <taxon>Unidentata</taxon>
        <taxon>Episquamata</taxon>
        <taxon>Toxicofera</taxon>
        <taxon>Iguania</taxon>
        <taxon>Dactyloidae</taxon>
        <taxon>Anolis</taxon>
    </lineage>
</organism>
<dbReference type="PANTHER" id="PTHR12234">
    <property type="entry name" value="FORMIMINOTRANSFERASE-CYCLODEAMINASE"/>
    <property type="match status" value="1"/>
</dbReference>
<evidence type="ECO:0000313" key="3">
    <source>
        <dbReference type="Proteomes" id="UP000001646"/>
    </source>
</evidence>
<keyword evidence="3" id="KW-1185">Reference proteome</keyword>
<dbReference type="InParanoid" id="R4GBF3"/>
<dbReference type="GO" id="GO:0016740">
    <property type="term" value="F:transferase activity"/>
    <property type="evidence" value="ECO:0007669"/>
    <property type="project" value="InterPro"/>
</dbReference>
<dbReference type="GeneTree" id="ENSGT00390000005581"/>
<dbReference type="KEGG" id="acs:100555427"/>
<dbReference type="GO" id="GO:0005542">
    <property type="term" value="F:folic acid binding"/>
    <property type="evidence" value="ECO:0007669"/>
    <property type="project" value="InterPro"/>
</dbReference>
<reference evidence="2" key="1">
    <citation type="submission" date="2009-12" db="EMBL/GenBank/DDBJ databases">
        <title>The Genome Sequence of Anolis carolinensis (Green Anole Lizard).</title>
        <authorList>
            <consortium name="The Genome Sequencing Platform"/>
            <person name="Di Palma F."/>
            <person name="Alfoldi J."/>
            <person name="Heiman D."/>
            <person name="Young S."/>
            <person name="Grabherr M."/>
            <person name="Johnson J."/>
            <person name="Lander E.S."/>
            <person name="Lindblad-Toh K."/>
        </authorList>
    </citation>
    <scope>NUCLEOTIDE SEQUENCE [LARGE SCALE GENOMIC DNA]</scope>
    <source>
        <strain evidence="2">JBL SC #1</strain>
    </source>
</reference>
<dbReference type="RefSeq" id="XP_003226127.2">
    <property type="nucleotide sequence ID" value="XM_003226079.4"/>
</dbReference>
<dbReference type="eggNOG" id="ENOG502QS19">
    <property type="taxonomic scope" value="Eukaryota"/>
</dbReference>
<dbReference type="Gene3D" id="3.30.70.670">
    <property type="entry name" value="Formiminotransferase, C-terminal subdomain"/>
    <property type="match status" value="1"/>
</dbReference>
<dbReference type="InterPro" id="IPR022384">
    <property type="entry name" value="FormiminoTrfase_cat_dom_sf"/>
</dbReference>
<reference evidence="2" key="3">
    <citation type="submission" date="2025-09" db="UniProtKB">
        <authorList>
            <consortium name="Ensembl"/>
        </authorList>
    </citation>
    <scope>IDENTIFICATION</scope>
</reference>
<dbReference type="STRING" id="28377.ENSACAP00000022629"/>
<dbReference type="Proteomes" id="UP000001646">
    <property type="component" value="Unplaced"/>
</dbReference>
<sequence>MNMASGRIGIRLAACLLNVSEGRRKDVVEKIAKAAVCKDKGQECLQATVLNIFSDYEYNRSVITIAAPIDRLGSSVVAACMEAFSSIDMAAHVGIHPCLGAVDLVPIYPLSGVDLEECGMVARNIAECLAHCVPGCSIFLFGHADLPKKQSLVQRRKQMGWFNKGASKAAHIIPDVGLAPTSRYGLTGVGASPYVMNCNVTVDTQDLAMAKKIAQFIRGSSVEGLKGVQSMAFPHKGQIEIACNVESFDEHDNQLATGEELGYVSYSILGRTYYYVSPQLIEASIQKLARSHEVSTVGTALVGFTPEECRRCAVYALTNGIGEFWRARGGIFM</sequence>
<dbReference type="InterPro" id="IPR037070">
    <property type="entry name" value="Formiminotransferase_C_sf"/>
</dbReference>